<evidence type="ECO:0000313" key="2">
    <source>
        <dbReference type="EMBL" id="UXE58837.1"/>
    </source>
</evidence>
<sequence>MKKIFLDTFYLQALADYQDNAHQKALEMTNALGGFLSVTSEIVLTKLLNALCGRGEYFRQAGLSIVDGLQQNKSVVIVPQTPQLFAEALAFYRQRKDKSYSLTDCASMLIMRQQNIRDVLTFDRHFQQECFNALLRDDS</sequence>
<gene>
    <name evidence="2" type="ORF">KA717_22870</name>
</gene>
<dbReference type="Proteomes" id="UP001065613">
    <property type="component" value="Chromosome"/>
</dbReference>
<dbReference type="KEGG" id="wna:KA717_22870"/>
<dbReference type="EMBL" id="CP073041">
    <property type="protein sequence ID" value="UXE58837.1"/>
    <property type="molecule type" value="Genomic_DNA"/>
</dbReference>
<dbReference type="InterPro" id="IPR002716">
    <property type="entry name" value="PIN_dom"/>
</dbReference>
<evidence type="ECO:0000259" key="1">
    <source>
        <dbReference type="Pfam" id="PF01850"/>
    </source>
</evidence>
<dbReference type="PANTHER" id="PTHR42188">
    <property type="entry name" value="23S RRNA-SPECIFIC ENDONUCLEASE VAPC20"/>
    <property type="match status" value="1"/>
</dbReference>
<dbReference type="AlphaFoldDB" id="A0A977KSE1"/>
<dbReference type="GO" id="GO:0016075">
    <property type="term" value="P:rRNA catabolic process"/>
    <property type="evidence" value="ECO:0007669"/>
    <property type="project" value="TreeGrafter"/>
</dbReference>
<dbReference type="InterPro" id="IPR029060">
    <property type="entry name" value="PIN-like_dom_sf"/>
</dbReference>
<accession>A0A977KSE1</accession>
<dbReference type="InterPro" id="IPR039018">
    <property type="entry name" value="VapC20-like"/>
</dbReference>
<dbReference type="Gene3D" id="3.40.50.1010">
    <property type="entry name" value="5'-nuclease"/>
    <property type="match status" value="1"/>
</dbReference>
<reference evidence="2" key="1">
    <citation type="submission" date="2021-04" db="EMBL/GenBank/DDBJ databases">
        <title>Genome sequence of Woronichinia naegeliana from Washington state freshwater lake bloom.</title>
        <authorList>
            <person name="Dreher T.W."/>
        </authorList>
    </citation>
    <scope>NUCLEOTIDE SEQUENCE</scope>
    <source>
        <strain evidence="2">WA131</strain>
    </source>
</reference>
<dbReference type="PANTHER" id="PTHR42188:SF1">
    <property type="entry name" value="23S RRNA-SPECIFIC ENDONUCLEASE VAPC20"/>
    <property type="match status" value="1"/>
</dbReference>
<dbReference type="SUPFAM" id="SSF88723">
    <property type="entry name" value="PIN domain-like"/>
    <property type="match status" value="1"/>
</dbReference>
<name>A0A977KSE1_9CYAN</name>
<organism evidence="2">
    <name type="scientific">Woronichinia naegeliana WA131</name>
    <dbReference type="NCBI Taxonomy" id="2824559"/>
    <lineage>
        <taxon>Bacteria</taxon>
        <taxon>Bacillati</taxon>
        <taxon>Cyanobacteriota</taxon>
        <taxon>Cyanophyceae</taxon>
        <taxon>Synechococcales</taxon>
        <taxon>Coelosphaeriaceae</taxon>
        <taxon>Woronichinia</taxon>
    </lineage>
</organism>
<protein>
    <submittedName>
        <fullName evidence="2">PIN domain-containing protein</fullName>
    </submittedName>
</protein>
<dbReference type="Pfam" id="PF01850">
    <property type="entry name" value="PIN"/>
    <property type="match status" value="1"/>
</dbReference>
<dbReference type="GO" id="GO:0004521">
    <property type="term" value="F:RNA endonuclease activity"/>
    <property type="evidence" value="ECO:0007669"/>
    <property type="project" value="InterPro"/>
</dbReference>
<feature type="domain" description="PIN" evidence="1">
    <location>
        <begin position="4"/>
        <end position="128"/>
    </location>
</feature>
<proteinExistence type="predicted"/>